<evidence type="ECO:0008006" key="3">
    <source>
        <dbReference type="Google" id="ProtNLM"/>
    </source>
</evidence>
<protein>
    <recommendedName>
        <fullName evidence="3">DUF4331 domain-containing protein</fullName>
    </recommendedName>
</protein>
<dbReference type="Pfam" id="PF14224">
    <property type="entry name" value="DUF4331"/>
    <property type="match status" value="2"/>
</dbReference>
<dbReference type="RefSeq" id="WP_179748317.1">
    <property type="nucleotide sequence ID" value="NZ_BAAAGN010000002.1"/>
</dbReference>
<dbReference type="InterPro" id="IPR025566">
    <property type="entry name" value="DUF4331"/>
</dbReference>
<proteinExistence type="predicted"/>
<dbReference type="AlphaFoldDB" id="A0A7Y9DJB8"/>
<comment type="caution">
    <text evidence="1">The sequence shown here is derived from an EMBL/GenBank/DDBJ whole genome shotgun (WGS) entry which is preliminary data.</text>
</comment>
<dbReference type="Proteomes" id="UP000521922">
    <property type="component" value="Unassembled WGS sequence"/>
</dbReference>
<dbReference type="EMBL" id="JACCBB010000001">
    <property type="protein sequence ID" value="NYD20592.1"/>
    <property type="molecule type" value="Genomic_DNA"/>
</dbReference>
<evidence type="ECO:0000313" key="2">
    <source>
        <dbReference type="Proteomes" id="UP000521922"/>
    </source>
</evidence>
<gene>
    <name evidence="1" type="ORF">BJ968_000132</name>
</gene>
<evidence type="ECO:0000313" key="1">
    <source>
        <dbReference type="EMBL" id="NYD20592.1"/>
    </source>
</evidence>
<accession>A0A7Y9DJB8</accession>
<name>A0A7Y9DJB8_9ACTN</name>
<reference evidence="1 2" key="1">
    <citation type="submission" date="2020-07" db="EMBL/GenBank/DDBJ databases">
        <title>Sequencing the genomes of 1000 actinobacteria strains.</title>
        <authorList>
            <person name="Klenk H.-P."/>
        </authorList>
    </citation>
    <scope>NUCLEOTIDE SEQUENCE [LARGE SCALE GENOMIC DNA]</scope>
    <source>
        <strain evidence="1 2">DSM 7487</strain>
    </source>
</reference>
<organism evidence="1 2">
    <name type="scientific">Kineococcus aurantiacus</name>
    <dbReference type="NCBI Taxonomy" id="37633"/>
    <lineage>
        <taxon>Bacteria</taxon>
        <taxon>Bacillati</taxon>
        <taxon>Actinomycetota</taxon>
        <taxon>Actinomycetes</taxon>
        <taxon>Kineosporiales</taxon>
        <taxon>Kineosporiaceae</taxon>
        <taxon>Kineococcus</taxon>
    </lineage>
</organism>
<sequence>MSHHLDSPQARQDVRLDTTDLYLFRGRHGSAFVLNTCHSLGQAPTPGWHPEGRYELKVDLDGDAVEDLTYRFTFDERDEDGTQRFDLRVLTGPDAADPHAEGEVLLRARTGADPGTGTNTGTSTDSGIRVWAGRAADPFSIEPTVLHAVGHAVHEGTVPDLGDWTPARARNLFADQDVHSLVLEVPDEHLPSTAADGRIRVWAVAWLATDAGGWRPVNRIGLPMIHPLFAQLDDDLAERLNEGTPATDRATHAALLTQRIAGFVAAHGTAADPTAYAERLVDRLLPNVLPYTVGTPASFDLLGWNGRNLTDDAPDVVFTLAADSPISLGLGRGSVPRSPSENFPYVSPIS</sequence>
<keyword evidence="2" id="KW-1185">Reference proteome</keyword>